<dbReference type="Proteomes" id="UP000008718">
    <property type="component" value="Chromosome"/>
</dbReference>
<keyword evidence="3" id="KW-1185">Reference proteome</keyword>
<organism evidence="2 3">
    <name type="scientific">Paludibacter propionicigenes (strain DSM 17365 / JCM 13257 / WB4)</name>
    <dbReference type="NCBI Taxonomy" id="694427"/>
    <lineage>
        <taxon>Bacteria</taxon>
        <taxon>Pseudomonadati</taxon>
        <taxon>Bacteroidota</taxon>
        <taxon>Bacteroidia</taxon>
        <taxon>Bacteroidales</taxon>
        <taxon>Paludibacteraceae</taxon>
        <taxon>Paludibacter</taxon>
    </lineage>
</organism>
<sequence length="118" mass="13909">METTGRSYCRKRFYFTFPLMVIGLFAVSGIVMLLWNAVVPSICSSVTVLSYWQAMGLFVLSRILFGGFHFRGHHHDHHAHRHAQFVGKFKEKLMDMNEEEREQFKNQWKQRCCKTPNP</sequence>
<dbReference type="KEGG" id="ppn:Palpr_2543"/>
<dbReference type="STRING" id="694427.Palpr_2543"/>
<evidence type="ECO:0000256" key="1">
    <source>
        <dbReference type="SAM" id="Phobius"/>
    </source>
</evidence>
<dbReference type="AlphaFoldDB" id="E4T7I1"/>
<feature type="transmembrane region" description="Helical" evidence="1">
    <location>
        <begin position="12"/>
        <end position="38"/>
    </location>
</feature>
<keyword evidence="1" id="KW-0812">Transmembrane</keyword>
<keyword evidence="1" id="KW-1133">Transmembrane helix</keyword>
<accession>E4T7I1</accession>
<reference key="1">
    <citation type="submission" date="2010-11" db="EMBL/GenBank/DDBJ databases">
        <title>The complete genome of Paludibacter propionicigenes DSM 17365.</title>
        <authorList>
            <consortium name="US DOE Joint Genome Institute (JGI-PGF)"/>
            <person name="Lucas S."/>
            <person name="Copeland A."/>
            <person name="Lapidus A."/>
            <person name="Bruce D."/>
            <person name="Goodwin L."/>
            <person name="Pitluck S."/>
            <person name="Kyrpides N."/>
            <person name="Mavromatis K."/>
            <person name="Ivanova N."/>
            <person name="Munk A.C."/>
            <person name="Brettin T."/>
            <person name="Detter J.C."/>
            <person name="Han C."/>
            <person name="Tapia R."/>
            <person name="Land M."/>
            <person name="Hauser L."/>
            <person name="Markowitz V."/>
            <person name="Cheng J.-F."/>
            <person name="Hugenholtz P."/>
            <person name="Woyke T."/>
            <person name="Wu D."/>
            <person name="Gronow S."/>
            <person name="Wellnitz S."/>
            <person name="Brambilla E."/>
            <person name="Klenk H.-P."/>
            <person name="Eisen J.A."/>
        </authorList>
    </citation>
    <scope>NUCLEOTIDE SEQUENCE</scope>
    <source>
        <strain>WB4</strain>
    </source>
</reference>
<proteinExistence type="predicted"/>
<feature type="transmembrane region" description="Helical" evidence="1">
    <location>
        <begin position="50"/>
        <end position="70"/>
    </location>
</feature>
<dbReference type="RefSeq" id="WP_013446044.1">
    <property type="nucleotide sequence ID" value="NC_014734.1"/>
</dbReference>
<gene>
    <name evidence="2" type="ordered locus">Palpr_2543</name>
</gene>
<dbReference type="OrthoDB" id="1099872at2"/>
<dbReference type="HOGENOM" id="CLU_139601_2_0_10"/>
<name>E4T7I1_PALPW</name>
<dbReference type="EMBL" id="CP002345">
    <property type="protein sequence ID" value="ADQ80675.1"/>
    <property type="molecule type" value="Genomic_DNA"/>
</dbReference>
<evidence type="ECO:0000313" key="2">
    <source>
        <dbReference type="EMBL" id="ADQ80675.1"/>
    </source>
</evidence>
<reference evidence="2 3" key="2">
    <citation type="journal article" date="2011" name="Stand. Genomic Sci.">
        <title>Complete genome sequence of Paludibacter propionicigenes type strain (WB4).</title>
        <authorList>
            <person name="Gronow S."/>
            <person name="Munk C."/>
            <person name="Lapidus A."/>
            <person name="Nolan M."/>
            <person name="Lucas S."/>
            <person name="Hammon N."/>
            <person name="Deshpande S."/>
            <person name="Cheng J.F."/>
            <person name="Tapia R."/>
            <person name="Han C."/>
            <person name="Goodwin L."/>
            <person name="Pitluck S."/>
            <person name="Liolios K."/>
            <person name="Ivanova N."/>
            <person name="Mavromatis K."/>
            <person name="Mikhailova N."/>
            <person name="Pati A."/>
            <person name="Chen A."/>
            <person name="Palaniappan K."/>
            <person name="Land M."/>
            <person name="Hauser L."/>
            <person name="Chang Y.J."/>
            <person name="Jeffries C.D."/>
            <person name="Brambilla E."/>
            <person name="Rohde M."/>
            <person name="Goker M."/>
            <person name="Detter J.C."/>
            <person name="Woyke T."/>
            <person name="Bristow J."/>
            <person name="Eisen J.A."/>
            <person name="Markowitz V."/>
            <person name="Hugenholtz P."/>
            <person name="Kyrpides N.C."/>
            <person name="Klenk H.P."/>
        </authorList>
    </citation>
    <scope>NUCLEOTIDE SEQUENCE [LARGE SCALE GENOMIC DNA]</scope>
    <source>
        <strain evidence="3">DSM 17365 / JCM 13257 / WB4</strain>
    </source>
</reference>
<dbReference type="eggNOG" id="ENOG50330EP">
    <property type="taxonomic scope" value="Bacteria"/>
</dbReference>
<evidence type="ECO:0000313" key="3">
    <source>
        <dbReference type="Proteomes" id="UP000008718"/>
    </source>
</evidence>
<protein>
    <submittedName>
        <fullName evidence="2">Uncharacterized protein</fullName>
    </submittedName>
</protein>
<keyword evidence="1" id="KW-0472">Membrane</keyword>